<dbReference type="EMBL" id="FNHG01000024">
    <property type="protein sequence ID" value="SDM83005.1"/>
    <property type="molecule type" value="Genomic_DNA"/>
</dbReference>
<evidence type="ECO:0000313" key="2">
    <source>
        <dbReference type="EMBL" id="SDM83005.1"/>
    </source>
</evidence>
<accession>A0A1G9WG59</accession>
<feature type="transmembrane region" description="Helical" evidence="1">
    <location>
        <begin position="131"/>
        <end position="148"/>
    </location>
</feature>
<keyword evidence="1" id="KW-0812">Transmembrane</keyword>
<evidence type="ECO:0000313" key="3">
    <source>
        <dbReference type="Proteomes" id="UP000199759"/>
    </source>
</evidence>
<dbReference type="STRING" id="144026.SAMN04488568_12434"/>
<reference evidence="2 3" key="1">
    <citation type="submission" date="2016-10" db="EMBL/GenBank/DDBJ databases">
        <authorList>
            <person name="de Groot N.N."/>
        </authorList>
    </citation>
    <scope>NUCLEOTIDE SEQUENCE [LARGE SCALE GENOMIC DNA]</scope>
    <source>
        <strain evidence="2 3">DSM 16077</strain>
    </source>
</reference>
<dbReference type="OrthoDB" id="7877055at2"/>
<feature type="transmembrane region" description="Helical" evidence="1">
    <location>
        <begin position="91"/>
        <end position="111"/>
    </location>
</feature>
<feature type="transmembrane region" description="Helical" evidence="1">
    <location>
        <begin position="55"/>
        <end position="79"/>
    </location>
</feature>
<name>A0A1G9WG59_9PROT</name>
<keyword evidence="1" id="KW-1133">Transmembrane helix</keyword>
<dbReference type="AlphaFoldDB" id="A0A1G9WG59"/>
<dbReference type="RefSeq" id="WP_091771810.1">
    <property type="nucleotide sequence ID" value="NZ_FNHG01000024.1"/>
</dbReference>
<protein>
    <submittedName>
        <fullName evidence="2">Uncharacterized protein</fullName>
    </submittedName>
</protein>
<organism evidence="2 3">
    <name type="scientific">Maricaulis salignorans</name>
    <dbReference type="NCBI Taxonomy" id="144026"/>
    <lineage>
        <taxon>Bacteria</taxon>
        <taxon>Pseudomonadati</taxon>
        <taxon>Pseudomonadota</taxon>
        <taxon>Alphaproteobacteria</taxon>
        <taxon>Maricaulales</taxon>
        <taxon>Maricaulaceae</taxon>
        <taxon>Maricaulis</taxon>
    </lineage>
</organism>
<dbReference type="PROSITE" id="PS51257">
    <property type="entry name" value="PROKAR_LIPOPROTEIN"/>
    <property type="match status" value="1"/>
</dbReference>
<keyword evidence="3" id="KW-1185">Reference proteome</keyword>
<sequence>MSRSARVTATSQHTSSGGLPQAAWAGCLYFSAIFALGFGFGVLRTLALEAFPNLTRLGVVLVEIPVILALAWLICGALIARLSLTGGERSASVMGAFALALLLVAEAGLSVGLNGLSLQEHLALYRQPSHVIGLAGQCMFAIFPWLRVRFFSPPARQLQTKP</sequence>
<feature type="transmembrane region" description="Helical" evidence="1">
    <location>
        <begin position="21"/>
        <end position="43"/>
    </location>
</feature>
<gene>
    <name evidence="2" type="ORF">SAMN04488568_12434</name>
</gene>
<dbReference type="Proteomes" id="UP000199759">
    <property type="component" value="Unassembled WGS sequence"/>
</dbReference>
<keyword evidence="1" id="KW-0472">Membrane</keyword>
<evidence type="ECO:0000256" key="1">
    <source>
        <dbReference type="SAM" id="Phobius"/>
    </source>
</evidence>
<proteinExistence type="predicted"/>